<accession>A0ABN2GFF6</accession>
<dbReference type="RefSeq" id="WP_344309152.1">
    <property type="nucleotide sequence ID" value="NZ_BAAANY010000008.1"/>
</dbReference>
<keyword evidence="3" id="KW-1185">Reference proteome</keyword>
<evidence type="ECO:0000313" key="3">
    <source>
        <dbReference type="Proteomes" id="UP001500618"/>
    </source>
</evidence>
<reference evidence="2 3" key="1">
    <citation type="journal article" date="2019" name="Int. J. Syst. Evol. Microbiol.">
        <title>The Global Catalogue of Microorganisms (GCM) 10K type strain sequencing project: providing services to taxonomists for standard genome sequencing and annotation.</title>
        <authorList>
            <consortium name="The Broad Institute Genomics Platform"/>
            <consortium name="The Broad Institute Genome Sequencing Center for Infectious Disease"/>
            <person name="Wu L."/>
            <person name="Ma J."/>
        </authorList>
    </citation>
    <scope>NUCLEOTIDE SEQUENCE [LARGE SCALE GENOMIC DNA]</scope>
    <source>
        <strain evidence="2 3">JCM 14718</strain>
    </source>
</reference>
<dbReference type="PROSITE" id="PS51257">
    <property type="entry name" value="PROKAR_LIPOPROTEIN"/>
    <property type="match status" value="1"/>
</dbReference>
<dbReference type="Proteomes" id="UP001500618">
    <property type="component" value="Unassembled WGS sequence"/>
</dbReference>
<evidence type="ECO:0000313" key="2">
    <source>
        <dbReference type="EMBL" id="GAA1670365.1"/>
    </source>
</evidence>
<dbReference type="CDD" id="cd13611">
    <property type="entry name" value="PBP2_YehZ"/>
    <property type="match status" value="1"/>
</dbReference>
<gene>
    <name evidence="2" type="ORF">GCM10009765_19700</name>
</gene>
<dbReference type="Pfam" id="PF04069">
    <property type="entry name" value="OpuAC"/>
    <property type="match status" value="1"/>
</dbReference>
<comment type="caution">
    <text evidence="2">The sequence shown here is derived from an EMBL/GenBank/DDBJ whole genome shotgun (WGS) entry which is preliminary data.</text>
</comment>
<dbReference type="SUPFAM" id="SSF53850">
    <property type="entry name" value="Periplasmic binding protein-like II"/>
    <property type="match status" value="1"/>
</dbReference>
<proteinExistence type="predicted"/>
<sequence length="342" mass="37158">MRKIPARRTHRLRVLAAPVAVVMAAGIALSGCGLQTGSAYVQKVQPASIEPIPALKGVNLAVGSKDFDEQIILGYIAIIALKAAGADITDRTNIKGSDSQRQALLAGGTDVEWEYTGTAWISYLKNTKPIVDPHHQFVAVQQADAKNGITWVDPAPMNNTYAFAVTPQNQKKYNLHMISDVKRLAQTNPKAATFCLETEFTSRDDGMPGVEKAYGFTLPKQNFQTMDTGLVYTRTQEGSCTFGEVFTTDGRIKGLGLKTLEDDKHFFPNYNAALSVRTEIMNKYPQIAQLFAPIAAKLTTEEIGALNTKVTVDGDDASQVALNWMAKNGFVRSPDAKTNGQA</sequence>
<evidence type="ECO:0000259" key="1">
    <source>
        <dbReference type="Pfam" id="PF04069"/>
    </source>
</evidence>
<organism evidence="2 3">
    <name type="scientific">Fodinicola feengrottensis</name>
    <dbReference type="NCBI Taxonomy" id="435914"/>
    <lineage>
        <taxon>Bacteria</taxon>
        <taxon>Bacillati</taxon>
        <taxon>Actinomycetota</taxon>
        <taxon>Actinomycetes</taxon>
        <taxon>Mycobacteriales</taxon>
        <taxon>Fodinicola</taxon>
    </lineage>
</organism>
<dbReference type="EMBL" id="BAAANY010000008">
    <property type="protein sequence ID" value="GAA1670365.1"/>
    <property type="molecule type" value="Genomic_DNA"/>
</dbReference>
<feature type="domain" description="ABC-type glycine betaine transport system substrate-binding" evidence="1">
    <location>
        <begin position="60"/>
        <end position="327"/>
    </location>
</feature>
<dbReference type="Gene3D" id="3.40.190.120">
    <property type="entry name" value="Osmoprotection protein (prox), domain 2"/>
    <property type="match status" value="1"/>
</dbReference>
<dbReference type="InterPro" id="IPR007210">
    <property type="entry name" value="ABC_Gly_betaine_transp_sub-bd"/>
</dbReference>
<name>A0ABN2GFF6_9ACTN</name>
<protein>
    <submittedName>
        <fullName evidence="2">Glycine betaine ABC transporter substrate-binding protein</fullName>
    </submittedName>
</protein>
<dbReference type="Gene3D" id="3.40.190.10">
    <property type="entry name" value="Periplasmic binding protein-like II"/>
    <property type="match status" value="1"/>
</dbReference>